<organism evidence="1 2">
    <name type="scientific">Mycena rosella</name>
    <name type="common">Pink bonnet</name>
    <name type="synonym">Agaricus rosellus</name>
    <dbReference type="NCBI Taxonomy" id="1033263"/>
    <lineage>
        <taxon>Eukaryota</taxon>
        <taxon>Fungi</taxon>
        <taxon>Dikarya</taxon>
        <taxon>Basidiomycota</taxon>
        <taxon>Agaricomycotina</taxon>
        <taxon>Agaricomycetes</taxon>
        <taxon>Agaricomycetidae</taxon>
        <taxon>Agaricales</taxon>
        <taxon>Marasmiineae</taxon>
        <taxon>Mycenaceae</taxon>
        <taxon>Mycena</taxon>
    </lineage>
</organism>
<sequence>MVFDGMTLPFVGRTALPLPTTFFTIRPYDTSAARFYRIYEFPVVHDNLRFATRSNTFATDPFLAALTQVLCASFNARIEMGLPRDAPAYIKDFDALRARPKILEKPPLWAEKAPPLKRRLRINAQEDDPELSSHLKDMGIIMKASHYLFT</sequence>
<comment type="caution">
    <text evidence="1">The sequence shown here is derived from an EMBL/GenBank/DDBJ whole genome shotgun (WGS) entry which is preliminary data.</text>
</comment>
<name>A0AAD7DKZ5_MYCRO</name>
<dbReference type="EMBL" id="JARKIE010000044">
    <property type="protein sequence ID" value="KAJ7693836.1"/>
    <property type="molecule type" value="Genomic_DNA"/>
</dbReference>
<keyword evidence="2" id="KW-1185">Reference proteome</keyword>
<accession>A0AAD7DKZ5</accession>
<protein>
    <submittedName>
        <fullName evidence="1">Uncharacterized protein</fullName>
    </submittedName>
</protein>
<evidence type="ECO:0000313" key="1">
    <source>
        <dbReference type="EMBL" id="KAJ7693836.1"/>
    </source>
</evidence>
<reference evidence="1" key="1">
    <citation type="submission" date="2023-03" db="EMBL/GenBank/DDBJ databases">
        <title>Massive genome expansion in bonnet fungi (Mycena s.s.) driven by repeated elements and novel gene families across ecological guilds.</title>
        <authorList>
            <consortium name="Lawrence Berkeley National Laboratory"/>
            <person name="Harder C.B."/>
            <person name="Miyauchi S."/>
            <person name="Viragh M."/>
            <person name="Kuo A."/>
            <person name="Thoen E."/>
            <person name="Andreopoulos B."/>
            <person name="Lu D."/>
            <person name="Skrede I."/>
            <person name="Drula E."/>
            <person name="Henrissat B."/>
            <person name="Morin E."/>
            <person name="Kohler A."/>
            <person name="Barry K."/>
            <person name="LaButti K."/>
            <person name="Morin E."/>
            <person name="Salamov A."/>
            <person name="Lipzen A."/>
            <person name="Mereny Z."/>
            <person name="Hegedus B."/>
            <person name="Baldrian P."/>
            <person name="Stursova M."/>
            <person name="Weitz H."/>
            <person name="Taylor A."/>
            <person name="Grigoriev I.V."/>
            <person name="Nagy L.G."/>
            <person name="Martin F."/>
            <person name="Kauserud H."/>
        </authorList>
    </citation>
    <scope>NUCLEOTIDE SEQUENCE</scope>
    <source>
        <strain evidence="1">CBHHK067</strain>
    </source>
</reference>
<evidence type="ECO:0000313" key="2">
    <source>
        <dbReference type="Proteomes" id="UP001221757"/>
    </source>
</evidence>
<proteinExistence type="predicted"/>
<dbReference type="AlphaFoldDB" id="A0AAD7DKZ5"/>
<dbReference type="Proteomes" id="UP001221757">
    <property type="component" value="Unassembled WGS sequence"/>
</dbReference>
<gene>
    <name evidence="1" type="ORF">B0H17DRAFT_1330188</name>
</gene>